<dbReference type="InterPro" id="IPR011009">
    <property type="entry name" value="Kinase-like_dom_sf"/>
</dbReference>
<keyword evidence="16" id="KW-0675">Receptor</keyword>
<name>A0A0E0QI17_ORYRU</name>
<dbReference type="PRINTS" id="PR00019">
    <property type="entry name" value="LEURICHRPT"/>
</dbReference>
<dbReference type="SMART" id="SM00369">
    <property type="entry name" value="LRR_TYP"/>
    <property type="match status" value="7"/>
</dbReference>
<evidence type="ECO:0000313" key="22">
    <source>
        <dbReference type="Proteomes" id="UP000008022"/>
    </source>
</evidence>
<evidence type="ECO:0000256" key="11">
    <source>
        <dbReference type="ARBA" id="ARBA00022741"/>
    </source>
</evidence>
<comment type="subcellular location">
    <subcellularLocation>
        <location evidence="1">Cell membrane</location>
        <topology evidence="1">Single-pass membrane protein</topology>
    </subcellularLocation>
</comment>
<keyword evidence="3" id="KW-1003">Cell membrane</keyword>
<dbReference type="Pfam" id="PF00069">
    <property type="entry name" value="Pkinase"/>
    <property type="match status" value="1"/>
</dbReference>
<evidence type="ECO:0000256" key="13">
    <source>
        <dbReference type="ARBA" id="ARBA00022840"/>
    </source>
</evidence>
<dbReference type="EC" id="2.7.11.1" evidence="2"/>
<dbReference type="InterPro" id="IPR051809">
    <property type="entry name" value="Plant_receptor-like_S/T_kinase"/>
</dbReference>
<keyword evidence="22" id="KW-1185">Reference proteome</keyword>
<dbReference type="InterPro" id="IPR008271">
    <property type="entry name" value="Ser/Thr_kinase_AS"/>
</dbReference>
<keyword evidence="14" id="KW-1133">Transmembrane helix</keyword>
<dbReference type="Proteomes" id="UP000008022">
    <property type="component" value="Unassembled WGS sequence"/>
</dbReference>
<keyword evidence="9" id="KW-0732">Signal</keyword>
<evidence type="ECO:0000256" key="12">
    <source>
        <dbReference type="ARBA" id="ARBA00022777"/>
    </source>
</evidence>
<dbReference type="EnsemblPlants" id="ORUFI08G13850.1">
    <property type="protein sequence ID" value="ORUFI08G13850.1"/>
    <property type="gene ID" value="ORUFI08G13850"/>
</dbReference>
<dbReference type="PANTHER" id="PTHR27008:SF593">
    <property type="entry name" value="OS02G0615800 PROTEIN"/>
    <property type="match status" value="1"/>
</dbReference>
<proteinExistence type="predicted"/>
<evidence type="ECO:0000256" key="9">
    <source>
        <dbReference type="ARBA" id="ARBA00022729"/>
    </source>
</evidence>
<keyword evidence="13" id="KW-0067">ATP-binding</keyword>
<dbReference type="PANTHER" id="PTHR27008">
    <property type="entry name" value="OS04G0122200 PROTEIN"/>
    <property type="match status" value="1"/>
</dbReference>
<reference evidence="22" key="1">
    <citation type="submission" date="2013-06" db="EMBL/GenBank/DDBJ databases">
        <authorList>
            <person name="Zhao Q."/>
        </authorList>
    </citation>
    <scope>NUCLEOTIDE SEQUENCE</scope>
    <source>
        <strain evidence="22">cv. W1943</strain>
    </source>
</reference>
<dbReference type="PROSITE" id="PS00108">
    <property type="entry name" value="PROTEIN_KINASE_ST"/>
    <property type="match status" value="1"/>
</dbReference>
<keyword evidence="11" id="KW-0547">Nucleotide-binding</keyword>
<dbReference type="Gene3D" id="3.80.10.10">
    <property type="entry name" value="Ribonuclease Inhibitor"/>
    <property type="match status" value="2"/>
</dbReference>
<accession>A0A0E0QI17</accession>
<dbReference type="GO" id="GO:0004674">
    <property type="term" value="F:protein serine/threonine kinase activity"/>
    <property type="evidence" value="ECO:0007669"/>
    <property type="project" value="UniProtKB-KW"/>
</dbReference>
<dbReference type="AlphaFoldDB" id="A0A0E0QI17"/>
<evidence type="ECO:0000256" key="7">
    <source>
        <dbReference type="ARBA" id="ARBA00022679"/>
    </source>
</evidence>
<dbReference type="Pfam" id="PF00560">
    <property type="entry name" value="LRR_1"/>
    <property type="match status" value="4"/>
</dbReference>
<comment type="catalytic activity">
    <reaction evidence="19">
        <text>L-seryl-[protein] + ATP = O-phospho-L-seryl-[protein] + ADP + H(+)</text>
        <dbReference type="Rhea" id="RHEA:17989"/>
        <dbReference type="Rhea" id="RHEA-COMP:9863"/>
        <dbReference type="Rhea" id="RHEA-COMP:11604"/>
        <dbReference type="ChEBI" id="CHEBI:15378"/>
        <dbReference type="ChEBI" id="CHEBI:29999"/>
        <dbReference type="ChEBI" id="CHEBI:30616"/>
        <dbReference type="ChEBI" id="CHEBI:83421"/>
        <dbReference type="ChEBI" id="CHEBI:456216"/>
        <dbReference type="EC" id="2.7.11.1"/>
    </reaction>
</comment>
<dbReference type="InterPro" id="IPR001611">
    <property type="entry name" value="Leu-rich_rpt"/>
</dbReference>
<comment type="catalytic activity">
    <reaction evidence="18">
        <text>L-threonyl-[protein] + ATP = O-phospho-L-threonyl-[protein] + ADP + H(+)</text>
        <dbReference type="Rhea" id="RHEA:46608"/>
        <dbReference type="Rhea" id="RHEA-COMP:11060"/>
        <dbReference type="Rhea" id="RHEA-COMP:11605"/>
        <dbReference type="ChEBI" id="CHEBI:15378"/>
        <dbReference type="ChEBI" id="CHEBI:30013"/>
        <dbReference type="ChEBI" id="CHEBI:30616"/>
        <dbReference type="ChEBI" id="CHEBI:61977"/>
        <dbReference type="ChEBI" id="CHEBI:456216"/>
        <dbReference type="EC" id="2.7.11.1"/>
    </reaction>
</comment>
<evidence type="ECO:0000256" key="19">
    <source>
        <dbReference type="ARBA" id="ARBA00048679"/>
    </source>
</evidence>
<keyword evidence="5" id="KW-0597">Phosphoprotein</keyword>
<evidence type="ECO:0000256" key="2">
    <source>
        <dbReference type="ARBA" id="ARBA00012513"/>
    </source>
</evidence>
<evidence type="ECO:0000256" key="1">
    <source>
        <dbReference type="ARBA" id="ARBA00004162"/>
    </source>
</evidence>
<dbReference type="InterPro" id="IPR000719">
    <property type="entry name" value="Prot_kinase_dom"/>
</dbReference>
<dbReference type="Gene3D" id="1.10.510.10">
    <property type="entry name" value="Transferase(Phosphotransferase) domain 1"/>
    <property type="match status" value="1"/>
</dbReference>
<reference evidence="21" key="2">
    <citation type="submission" date="2015-06" db="UniProtKB">
        <authorList>
            <consortium name="EnsemblPlants"/>
        </authorList>
    </citation>
    <scope>IDENTIFICATION</scope>
</reference>
<evidence type="ECO:0000256" key="4">
    <source>
        <dbReference type="ARBA" id="ARBA00022527"/>
    </source>
</evidence>
<dbReference type="GO" id="GO:0005524">
    <property type="term" value="F:ATP binding"/>
    <property type="evidence" value="ECO:0007669"/>
    <property type="project" value="UniProtKB-KW"/>
</dbReference>
<dbReference type="OMA" id="WSKQTRA"/>
<evidence type="ECO:0000256" key="17">
    <source>
        <dbReference type="ARBA" id="ARBA00023180"/>
    </source>
</evidence>
<evidence type="ECO:0000256" key="6">
    <source>
        <dbReference type="ARBA" id="ARBA00022614"/>
    </source>
</evidence>
<sequence length="731" mass="80608">MSSLLELSLACNMLGNALPSNIGDTLPKLQVLFLGGNMFKGNIPASIGNATGLQQIGLSNNSFTGQVPSSFGRISGMVLLNLERNELEATDSEGWEFLNALANCSRLEVFSLAQNQLQGAIPNFFGNLSTSLGYLLMGGNKLSGNVPPSIGIYHDLAQLSLDGNNLTGKIEEWVEKLTKLQHLNLQSNNFIGTIPLSIGNLTQMASLILAENELEGSIPSSLGNFSQLLKLNLSYNNFHGHIPKEFLTLKHHNNDIMHGLIPLEFAELQQLTKLHLSSNRLTGTIPESLGQCHELEIIQMDQNLLTGNIPISFRNLKSLSMLNLSHNNLSGTIPTTLDELKLLNQLDLSYNNLNGEVQTNGVFENTMAVSFIGNWGLCGGPSNLQMPPCTTTSPRKGMLYYMVRILTPILGFTSVVMLLHLTQVQNKMSNGTYFLLLSFGKQFPKFSYNDLARATRDFSRSNIIGRGNYGSAYKGRASLWSSKEYRSALIYEFMPNGSLDKWDKWLHKKSSHEATNNLGVGQRISIAANIADALSYLHHDSRTSIVHCDLKPSNILLVADMNAYLGDFGISNLVHNSTSTSACHSGVDSSLNSSIGLRGTIGYIGPGLYAQSWQPSICGDVYSFGIVLLEIVLGKRPTDPVFDNGLSIVIDVNLQEECRGFIEATEVEENEVYQCLLFLLQVAISCTRRCPREWMNMREVANRLHAIKISYDAVSNRMQARLHHRDLRTMI</sequence>
<feature type="domain" description="Protein kinase" evidence="20">
    <location>
        <begin position="401"/>
        <end position="731"/>
    </location>
</feature>
<dbReference type="FunFam" id="1.10.510.10:FF:000358">
    <property type="entry name" value="Putative leucine-rich repeat receptor-like serine/threonine-protein kinase"/>
    <property type="match status" value="1"/>
</dbReference>
<dbReference type="SUPFAM" id="SSF56112">
    <property type="entry name" value="Protein kinase-like (PK-like)"/>
    <property type="match status" value="1"/>
</dbReference>
<dbReference type="InterPro" id="IPR003591">
    <property type="entry name" value="Leu-rich_rpt_typical-subtyp"/>
</dbReference>
<evidence type="ECO:0000256" key="18">
    <source>
        <dbReference type="ARBA" id="ARBA00047899"/>
    </source>
</evidence>
<evidence type="ECO:0000259" key="20">
    <source>
        <dbReference type="PROSITE" id="PS50011"/>
    </source>
</evidence>
<evidence type="ECO:0000256" key="14">
    <source>
        <dbReference type="ARBA" id="ARBA00022989"/>
    </source>
</evidence>
<evidence type="ECO:0000313" key="21">
    <source>
        <dbReference type="EnsemblPlants" id="ORUFI08G13850.1"/>
    </source>
</evidence>
<keyword evidence="12" id="KW-0418">Kinase</keyword>
<dbReference type="SMART" id="SM00220">
    <property type="entry name" value="S_TKc"/>
    <property type="match status" value="1"/>
</dbReference>
<keyword evidence="8" id="KW-0812">Transmembrane</keyword>
<keyword evidence="10" id="KW-0677">Repeat</keyword>
<keyword evidence="7" id="KW-0808">Transferase</keyword>
<dbReference type="Gene3D" id="3.30.200.20">
    <property type="entry name" value="Phosphorylase Kinase, domain 1"/>
    <property type="match status" value="1"/>
</dbReference>
<dbReference type="Pfam" id="PF13855">
    <property type="entry name" value="LRR_8"/>
    <property type="match status" value="1"/>
</dbReference>
<keyword evidence="17" id="KW-0325">Glycoprotein</keyword>
<evidence type="ECO:0000256" key="3">
    <source>
        <dbReference type="ARBA" id="ARBA00022475"/>
    </source>
</evidence>
<evidence type="ECO:0000256" key="15">
    <source>
        <dbReference type="ARBA" id="ARBA00023136"/>
    </source>
</evidence>
<dbReference type="FunFam" id="3.80.10.10:FF:000095">
    <property type="entry name" value="LRR receptor-like serine/threonine-protein kinase GSO1"/>
    <property type="match status" value="1"/>
</dbReference>
<dbReference type="GO" id="GO:0005886">
    <property type="term" value="C:plasma membrane"/>
    <property type="evidence" value="ECO:0007669"/>
    <property type="project" value="UniProtKB-SubCell"/>
</dbReference>
<dbReference type="InterPro" id="IPR032675">
    <property type="entry name" value="LRR_dom_sf"/>
</dbReference>
<protein>
    <recommendedName>
        <fullName evidence="2">non-specific serine/threonine protein kinase</fullName>
        <ecNumber evidence="2">2.7.11.1</ecNumber>
    </recommendedName>
</protein>
<keyword evidence="6" id="KW-0433">Leucine-rich repeat</keyword>
<dbReference type="SUPFAM" id="SSF52047">
    <property type="entry name" value="RNI-like"/>
    <property type="match status" value="1"/>
</dbReference>
<evidence type="ECO:0000256" key="8">
    <source>
        <dbReference type="ARBA" id="ARBA00022692"/>
    </source>
</evidence>
<evidence type="ECO:0000256" key="16">
    <source>
        <dbReference type="ARBA" id="ARBA00023170"/>
    </source>
</evidence>
<dbReference type="PROSITE" id="PS50011">
    <property type="entry name" value="PROTEIN_KINASE_DOM"/>
    <property type="match status" value="1"/>
</dbReference>
<dbReference type="Gramene" id="ORUFI08G13850.1">
    <property type="protein sequence ID" value="ORUFI08G13850.1"/>
    <property type="gene ID" value="ORUFI08G13850"/>
</dbReference>
<dbReference type="HOGENOM" id="CLU_000288_22_0_1"/>
<keyword evidence="4" id="KW-0723">Serine/threonine-protein kinase</keyword>
<evidence type="ECO:0000256" key="10">
    <source>
        <dbReference type="ARBA" id="ARBA00022737"/>
    </source>
</evidence>
<keyword evidence="15" id="KW-0472">Membrane</keyword>
<organism evidence="21 22">
    <name type="scientific">Oryza rufipogon</name>
    <name type="common">Brownbeard rice</name>
    <name type="synonym">Asian wild rice</name>
    <dbReference type="NCBI Taxonomy" id="4529"/>
    <lineage>
        <taxon>Eukaryota</taxon>
        <taxon>Viridiplantae</taxon>
        <taxon>Streptophyta</taxon>
        <taxon>Embryophyta</taxon>
        <taxon>Tracheophyta</taxon>
        <taxon>Spermatophyta</taxon>
        <taxon>Magnoliopsida</taxon>
        <taxon>Liliopsida</taxon>
        <taxon>Poales</taxon>
        <taxon>Poaceae</taxon>
        <taxon>BOP clade</taxon>
        <taxon>Oryzoideae</taxon>
        <taxon>Oryzeae</taxon>
        <taxon>Oryzinae</taxon>
        <taxon>Oryza</taxon>
    </lineage>
</organism>
<evidence type="ECO:0000256" key="5">
    <source>
        <dbReference type="ARBA" id="ARBA00022553"/>
    </source>
</evidence>